<feature type="region of interest" description="Disordered" evidence="1">
    <location>
        <begin position="129"/>
        <end position="156"/>
    </location>
</feature>
<feature type="region of interest" description="Disordered" evidence="1">
    <location>
        <begin position="241"/>
        <end position="269"/>
    </location>
</feature>
<name>A0A6J7RCG1_9ZZZZ</name>
<protein>
    <submittedName>
        <fullName evidence="2">Unannotated protein</fullName>
    </submittedName>
</protein>
<accession>A0A6J7RCG1</accession>
<dbReference type="AlphaFoldDB" id="A0A6J7RCG1"/>
<feature type="compositionally biased region" description="Low complexity" evidence="1">
    <location>
        <begin position="136"/>
        <end position="156"/>
    </location>
</feature>
<reference evidence="2" key="1">
    <citation type="submission" date="2020-05" db="EMBL/GenBank/DDBJ databases">
        <authorList>
            <person name="Chiriac C."/>
            <person name="Salcher M."/>
            <person name="Ghai R."/>
            <person name="Kavagutti S V."/>
        </authorList>
    </citation>
    <scope>NUCLEOTIDE SEQUENCE</scope>
</reference>
<organism evidence="2">
    <name type="scientific">freshwater metagenome</name>
    <dbReference type="NCBI Taxonomy" id="449393"/>
    <lineage>
        <taxon>unclassified sequences</taxon>
        <taxon>metagenomes</taxon>
        <taxon>ecological metagenomes</taxon>
    </lineage>
</organism>
<feature type="compositionally biased region" description="Polar residues" evidence="1">
    <location>
        <begin position="259"/>
        <end position="269"/>
    </location>
</feature>
<gene>
    <name evidence="2" type="ORF">UFOPK4134_00609</name>
</gene>
<evidence type="ECO:0000256" key="1">
    <source>
        <dbReference type="SAM" id="MobiDB-lite"/>
    </source>
</evidence>
<dbReference type="EMBL" id="CAFBPS010000031">
    <property type="protein sequence ID" value="CAB5026513.1"/>
    <property type="molecule type" value="Genomic_DNA"/>
</dbReference>
<proteinExistence type="predicted"/>
<sequence>MRPFHKSARSASSWATRIVRAPCVRPISEIRSVSSLTAWGKPETSIKSAAAASVGKPAWIYASTASRHSWSIISKAAGTIPAAMIALTVSAPACTDVKSINMVFTAEKFCIRRTQILVVIPNMPSLPMNAPRRSRPIGSGSSPPSTTSEPSDRTTSQAKIWLDVTPSARQCGPPELFATFPPMVQLCWLLGSGAKCKPKCATSRVRSRLSMPGSIHAVRLIGSTEMRPFIFAVEITTAPSSGVAPPASPVPDPRATKGWLNSAQMRTTS</sequence>
<evidence type="ECO:0000313" key="2">
    <source>
        <dbReference type="EMBL" id="CAB5026513.1"/>
    </source>
</evidence>